<dbReference type="InterPro" id="IPR058625">
    <property type="entry name" value="MdtA-like_BSH"/>
</dbReference>
<dbReference type="GO" id="GO:0030313">
    <property type="term" value="C:cell envelope"/>
    <property type="evidence" value="ECO:0007669"/>
    <property type="project" value="UniProtKB-SubCell"/>
</dbReference>
<evidence type="ECO:0000256" key="1">
    <source>
        <dbReference type="ARBA" id="ARBA00004196"/>
    </source>
</evidence>
<dbReference type="Gene3D" id="2.40.30.170">
    <property type="match status" value="1"/>
</dbReference>
<protein>
    <submittedName>
        <fullName evidence="6">Uncharacterized protein</fullName>
    </submittedName>
</protein>
<organism evidence="6">
    <name type="scientific">marine metagenome</name>
    <dbReference type="NCBI Taxonomy" id="408172"/>
    <lineage>
        <taxon>unclassified sequences</taxon>
        <taxon>metagenomes</taxon>
        <taxon>ecological metagenomes</taxon>
    </lineage>
</organism>
<keyword evidence="2 3" id="KW-0175">Coiled coil</keyword>
<gene>
    <name evidence="6" type="ORF">METZ01_LOCUS79457</name>
</gene>
<dbReference type="InterPro" id="IPR058636">
    <property type="entry name" value="Beta-barrel_YknX"/>
</dbReference>
<feature type="coiled-coil region" evidence="3">
    <location>
        <begin position="105"/>
        <end position="139"/>
    </location>
</feature>
<dbReference type="Pfam" id="PF25990">
    <property type="entry name" value="Beta-barrel_YknX"/>
    <property type="match status" value="1"/>
</dbReference>
<accession>A0A381UIM2</accession>
<sequence length="499" mass="53791">MRRWIWLLVILILIALGAYGFLRLDGQKESPGYRLGKIDRGEIQMVISSTGRVQPVMTVEIGSQVSGQIAEVLVDFNSRVKAGAVIARIDPAPFEARLKVAQADVAFARANVAMQKAALEELQAELYGSRAALAELAEDLERQRSLFARKVVPESTVDRAVALHDQAYARVDGTRAGLKKQKAQVQTALAQVESRKGKLLETELELGHTLIRSPVDGVVINRAADVGQTVAASLQAPVLFTLAQDLSDIHLEVSVDEADIGGITEGQKARFTVDAYPDRVFRGEVVQVRKQPVEVSGVVTYVIIVGTRNNDQSLLPGMTASIEIIVGQKHDVLRVSSAALRFTPVGAKSESSRSSGSGGGRERMRAMVKALRERLGLSDEQVASVKSIYAEMGQSIGGLREGGVSGDEFREAIRQLRAQAARRVEELLDTEQKKQYRLMRVEAKSAGYRRATAWTLDASGQPVANPVTAGISDGTHTQIVDGQIAEGDSVIVGLAPGSP</sequence>
<dbReference type="AlphaFoldDB" id="A0A381UIM2"/>
<feature type="domain" description="Multidrug resistance protein MdtA-like barrel-sandwich hybrid" evidence="4">
    <location>
        <begin position="58"/>
        <end position="239"/>
    </location>
</feature>
<reference evidence="6" key="1">
    <citation type="submission" date="2018-05" db="EMBL/GenBank/DDBJ databases">
        <authorList>
            <person name="Lanie J.A."/>
            <person name="Ng W.-L."/>
            <person name="Kazmierczak K.M."/>
            <person name="Andrzejewski T.M."/>
            <person name="Davidsen T.M."/>
            <person name="Wayne K.J."/>
            <person name="Tettelin H."/>
            <person name="Glass J.I."/>
            <person name="Rusch D."/>
            <person name="Podicherti R."/>
            <person name="Tsui H.-C.T."/>
            <person name="Winkler M.E."/>
        </authorList>
    </citation>
    <scope>NUCLEOTIDE SEQUENCE</scope>
</reference>
<evidence type="ECO:0000313" key="6">
    <source>
        <dbReference type="EMBL" id="SVA26603.1"/>
    </source>
</evidence>
<name>A0A381UIM2_9ZZZZ</name>
<evidence type="ECO:0000256" key="3">
    <source>
        <dbReference type="SAM" id="Coils"/>
    </source>
</evidence>
<dbReference type="Gene3D" id="2.40.420.20">
    <property type="match status" value="1"/>
</dbReference>
<evidence type="ECO:0000259" key="5">
    <source>
        <dbReference type="Pfam" id="PF25990"/>
    </source>
</evidence>
<dbReference type="PANTHER" id="PTHR32347">
    <property type="entry name" value="EFFLUX SYSTEM COMPONENT YKNX-RELATED"/>
    <property type="match status" value="1"/>
</dbReference>
<dbReference type="SUPFAM" id="SSF111369">
    <property type="entry name" value="HlyD-like secretion proteins"/>
    <property type="match status" value="2"/>
</dbReference>
<dbReference type="Gene3D" id="2.40.50.100">
    <property type="match status" value="1"/>
</dbReference>
<evidence type="ECO:0000259" key="4">
    <source>
        <dbReference type="Pfam" id="PF25917"/>
    </source>
</evidence>
<dbReference type="PANTHER" id="PTHR32347:SF14">
    <property type="entry name" value="EFFLUX SYSTEM COMPONENT YKNX-RELATED"/>
    <property type="match status" value="1"/>
</dbReference>
<dbReference type="Gene3D" id="1.10.287.470">
    <property type="entry name" value="Helix hairpin bin"/>
    <property type="match status" value="1"/>
</dbReference>
<evidence type="ECO:0000256" key="2">
    <source>
        <dbReference type="ARBA" id="ARBA00023054"/>
    </source>
</evidence>
<dbReference type="EMBL" id="UINC01006283">
    <property type="protein sequence ID" value="SVA26603.1"/>
    <property type="molecule type" value="Genomic_DNA"/>
</dbReference>
<dbReference type="Pfam" id="PF25917">
    <property type="entry name" value="BSH_RND"/>
    <property type="match status" value="1"/>
</dbReference>
<proteinExistence type="predicted"/>
<feature type="domain" description="YknX-like beta-barrel" evidence="5">
    <location>
        <begin position="252"/>
        <end position="324"/>
    </location>
</feature>
<dbReference type="InterPro" id="IPR050465">
    <property type="entry name" value="UPF0194_transport"/>
</dbReference>
<comment type="subcellular location">
    <subcellularLocation>
        <location evidence="1">Cell envelope</location>
    </subcellularLocation>
</comment>